<feature type="transmembrane region" description="Helical" evidence="1">
    <location>
        <begin position="88"/>
        <end position="111"/>
    </location>
</feature>
<dbReference type="Gene3D" id="3.55.50.30">
    <property type="match status" value="1"/>
</dbReference>
<protein>
    <submittedName>
        <fullName evidence="3">FecR domain-containing protein</fullName>
    </submittedName>
</protein>
<sequence length="335" mass="37109">MIADRRSAVVIEEEAARWILRREEPEWTERDEAELASWLDLAMTHRAAFWRLEHGWQAADRIAALGEARAAGPLRRRRSSRWTKMPDYLPRWALSAGIAASLTLAVGGIWWGGPIRPWGKAETGDYRTPQGGRRSLTLADGSHVDMNTATLLRRSPDLQGREVWLDSGEAYFDIVHDPGRPFVVHAGPRTITVLGTRFSVRNDGAKVTVVVLSGRVNVRDTQASAGSIKSVVVDAGDIAVARADRIEVDPDLPEKVEALTAWRDGRIVFDNTPLADAVAEFNRYGNPPMRTDPAVGTLRIGGSFRTDEADNFVALLQRAYGVRVSRKDRAIVLSR</sequence>
<evidence type="ECO:0000313" key="4">
    <source>
        <dbReference type="Proteomes" id="UP000640426"/>
    </source>
</evidence>
<reference evidence="4" key="1">
    <citation type="submission" date="2020-12" db="EMBL/GenBank/DDBJ databases">
        <title>Hymenobacter sp.</title>
        <authorList>
            <person name="Kim M.K."/>
        </authorList>
    </citation>
    <scope>NUCLEOTIDE SEQUENCE [LARGE SCALE GENOMIC DNA]</scope>
    <source>
        <strain evidence="4">BT553</strain>
    </source>
</reference>
<feature type="domain" description="FecR protein" evidence="2">
    <location>
        <begin position="125"/>
        <end position="217"/>
    </location>
</feature>
<keyword evidence="4" id="KW-1185">Reference proteome</keyword>
<dbReference type="PIRSF" id="PIRSF018266">
    <property type="entry name" value="FecR"/>
    <property type="match status" value="1"/>
</dbReference>
<keyword evidence="1" id="KW-0472">Membrane</keyword>
<dbReference type="Gene3D" id="2.60.120.1440">
    <property type="match status" value="1"/>
</dbReference>
<evidence type="ECO:0000256" key="1">
    <source>
        <dbReference type="SAM" id="Phobius"/>
    </source>
</evidence>
<keyword evidence="1" id="KW-1133">Transmembrane helix</keyword>
<dbReference type="RefSeq" id="WP_199039539.1">
    <property type="nucleotide sequence ID" value="NZ_JAELXS010000008.1"/>
</dbReference>
<dbReference type="PANTHER" id="PTHR30273">
    <property type="entry name" value="PERIPLASMIC SIGNAL SENSOR AND SIGMA FACTOR ACTIVATOR FECR-RELATED"/>
    <property type="match status" value="1"/>
</dbReference>
<proteinExistence type="predicted"/>
<dbReference type="Pfam" id="PF04773">
    <property type="entry name" value="FecR"/>
    <property type="match status" value="1"/>
</dbReference>
<dbReference type="PANTHER" id="PTHR30273:SF2">
    <property type="entry name" value="PROTEIN FECR"/>
    <property type="match status" value="1"/>
</dbReference>
<organism evidence="3 4">
    <name type="scientific">Sphingomonas mollis</name>
    <dbReference type="NCBI Taxonomy" id="2795726"/>
    <lineage>
        <taxon>Bacteria</taxon>
        <taxon>Pseudomonadati</taxon>
        <taxon>Pseudomonadota</taxon>
        <taxon>Alphaproteobacteria</taxon>
        <taxon>Sphingomonadales</taxon>
        <taxon>Sphingomonadaceae</taxon>
        <taxon>Sphingomonas</taxon>
    </lineage>
</organism>
<name>A0ABS0XTC1_9SPHN</name>
<dbReference type="EMBL" id="JAELXS010000008">
    <property type="protein sequence ID" value="MBJ6122988.1"/>
    <property type="molecule type" value="Genomic_DNA"/>
</dbReference>
<dbReference type="InterPro" id="IPR012373">
    <property type="entry name" value="Ferrdict_sens_TM"/>
</dbReference>
<comment type="caution">
    <text evidence="3">The sequence shown here is derived from an EMBL/GenBank/DDBJ whole genome shotgun (WGS) entry which is preliminary data.</text>
</comment>
<evidence type="ECO:0000313" key="3">
    <source>
        <dbReference type="EMBL" id="MBJ6122988.1"/>
    </source>
</evidence>
<gene>
    <name evidence="3" type="ORF">JAO74_14415</name>
</gene>
<evidence type="ECO:0000259" key="2">
    <source>
        <dbReference type="Pfam" id="PF04773"/>
    </source>
</evidence>
<dbReference type="Proteomes" id="UP000640426">
    <property type="component" value="Unassembled WGS sequence"/>
</dbReference>
<dbReference type="InterPro" id="IPR006860">
    <property type="entry name" value="FecR"/>
</dbReference>
<accession>A0ABS0XTC1</accession>
<keyword evidence="1" id="KW-0812">Transmembrane</keyword>